<evidence type="ECO:0000313" key="1">
    <source>
        <dbReference type="EMBL" id="MEM0576212.1"/>
    </source>
</evidence>
<dbReference type="Pfam" id="PF14253">
    <property type="entry name" value="AbiH"/>
    <property type="match status" value="1"/>
</dbReference>
<dbReference type="InterPro" id="IPR025935">
    <property type="entry name" value="AbiH"/>
</dbReference>
<name>A0ABU9NR28_9FLAO</name>
<keyword evidence="2" id="KW-1185">Reference proteome</keyword>
<sequence length="406" mass="48370">MRNAFFFMSKILIIGNGFDLYNGLPTKYGHFMSVMKTIETSKFSSEVQFDNLFGSYFQNNFKADFESIERSYNIELIKFNSDRINELNVLLENSLWYKYFKNVLEIDTWIDFECEVENVLKQLSILFEAETEQSKKVNYFRDISINYSDFNLFEIIEHPIDDKELFSVSKKYINVRNGSIDVKRILSDLILSFEEFIIIFNRYLKDVVMSFYDATNSKRKLPFHLLDHIYTFNYTPSLERLFNIATSKITYLHGKLGDDTTQNLVLGVSDLPERMKNSRMFDFTKYYQKVIKSSNLKFIDLSKVSKSHFSEKVFYIIGHSLDESDKEYIFDLFEYLKLDKQQWSKICVFCYNEQDEESKLRNLFNIIDKDIILEMNKTGRLYFSSLTDDNISKEFEKELRVNNFTF</sequence>
<evidence type="ECO:0000313" key="2">
    <source>
        <dbReference type="Proteomes" id="UP001468798"/>
    </source>
</evidence>
<organism evidence="1 2">
    <name type="scientific">Flavobacterium polysaccharolyticum</name>
    <dbReference type="NCBI Taxonomy" id="3133148"/>
    <lineage>
        <taxon>Bacteria</taxon>
        <taxon>Pseudomonadati</taxon>
        <taxon>Bacteroidota</taxon>
        <taxon>Flavobacteriia</taxon>
        <taxon>Flavobacteriales</taxon>
        <taxon>Flavobacteriaceae</taxon>
        <taxon>Flavobacterium</taxon>
    </lineage>
</organism>
<dbReference type="EMBL" id="JBCGDP010000005">
    <property type="protein sequence ID" value="MEM0576212.1"/>
    <property type="molecule type" value="Genomic_DNA"/>
</dbReference>
<reference evidence="1 2" key="1">
    <citation type="submission" date="2024-03" db="EMBL/GenBank/DDBJ databases">
        <title>Two novel species of the genus Flavobacterium exhibiting potentially degradation of complex polysaccharides.</title>
        <authorList>
            <person name="Lian X."/>
        </authorList>
    </citation>
    <scope>NUCLEOTIDE SEQUENCE [LARGE SCALE GENOMIC DNA]</scope>
    <source>
        <strain evidence="1 2">N6</strain>
    </source>
</reference>
<proteinExistence type="predicted"/>
<dbReference type="Proteomes" id="UP001468798">
    <property type="component" value="Unassembled WGS sequence"/>
</dbReference>
<protein>
    <submittedName>
        <fullName evidence="1">AbiH family protein</fullName>
    </submittedName>
</protein>
<comment type="caution">
    <text evidence="1">The sequence shown here is derived from an EMBL/GenBank/DDBJ whole genome shotgun (WGS) entry which is preliminary data.</text>
</comment>
<gene>
    <name evidence="1" type="ORF">WFZ86_06860</name>
</gene>
<accession>A0ABU9NR28</accession>
<dbReference type="RefSeq" id="WP_342691249.1">
    <property type="nucleotide sequence ID" value="NZ_JBCGDP010000005.1"/>
</dbReference>